<comment type="caution">
    <text evidence="4">The sequence shown here is derived from an EMBL/GenBank/DDBJ whole genome shotgun (WGS) entry which is preliminary data.</text>
</comment>
<evidence type="ECO:0000256" key="1">
    <source>
        <dbReference type="ARBA" id="ARBA00010702"/>
    </source>
</evidence>
<organism evidence="4 5">
    <name type="scientific">Bifidobacterium psychraerophilum</name>
    <dbReference type="NCBI Taxonomy" id="218140"/>
    <lineage>
        <taxon>Bacteria</taxon>
        <taxon>Bacillati</taxon>
        <taxon>Actinomycetota</taxon>
        <taxon>Actinomycetes</taxon>
        <taxon>Bifidobacteriales</taxon>
        <taxon>Bifidobacteriaceae</taxon>
        <taxon>Bifidobacterium</taxon>
    </lineage>
</organism>
<dbReference type="GO" id="GO:0046872">
    <property type="term" value="F:metal ion binding"/>
    <property type="evidence" value="ECO:0007669"/>
    <property type="project" value="UniProtKB-KW"/>
</dbReference>
<feature type="binding site" evidence="3">
    <location>
        <position position="65"/>
    </location>
    <ligand>
        <name>Mg(2+)</name>
        <dbReference type="ChEBI" id="CHEBI:18420"/>
        <label>1</label>
    </ligand>
</feature>
<accession>A0A087CJA5</accession>
<comment type="similarity">
    <text evidence="1">Belongs to the ADP-ribosylglycohydrolase family.</text>
</comment>
<feature type="binding site" evidence="3">
    <location>
        <position position="63"/>
    </location>
    <ligand>
        <name>Mg(2+)</name>
        <dbReference type="ChEBI" id="CHEBI:18420"/>
        <label>1</label>
    </ligand>
</feature>
<evidence type="ECO:0000256" key="2">
    <source>
        <dbReference type="ARBA" id="ARBA00022801"/>
    </source>
</evidence>
<dbReference type="PANTHER" id="PTHR16222:SF24">
    <property type="entry name" value="ADP-RIBOSYLHYDROLASE ARH3"/>
    <property type="match status" value="1"/>
</dbReference>
<proteinExistence type="inferred from homology"/>
<dbReference type="GO" id="GO:0016787">
    <property type="term" value="F:hydrolase activity"/>
    <property type="evidence" value="ECO:0007669"/>
    <property type="project" value="UniProtKB-KW"/>
</dbReference>
<reference evidence="4 5" key="1">
    <citation type="submission" date="2014-03" db="EMBL/GenBank/DDBJ databases">
        <title>Genomics of Bifidobacteria.</title>
        <authorList>
            <person name="Ventura M."/>
            <person name="Milani C."/>
            <person name="Lugli G.A."/>
        </authorList>
    </citation>
    <scope>NUCLEOTIDE SEQUENCE [LARGE SCALE GENOMIC DNA]</scope>
    <source>
        <strain evidence="4 5">LMG 21775</strain>
    </source>
</reference>
<feature type="binding site" evidence="3">
    <location>
        <position position="64"/>
    </location>
    <ligand>
        <name>Mg(2+)</name>
        <dbReference type="ChEBI" id="CHEBI:18420"/>
        <label>1</label>
    </ligand>
</feature>
<keyword evidence="3" id="KW-0479">Metal-binding</keyword>
<feature type="binding site" evidence="3">
    <location>
        <position position="286"/>
    </location>
    <ligand>
        <name>Mg(2+)</name>
        <dbReference type="ChEBI" id="CHEBI:18420"/>
        <label>1</label>
    </ligand>
</feature>
<dbReference type="EMBL" id="JGZI01000007">
    <property type="protein sequence ID" value="KFI83355.1"/>
    <property type="molecule type" value="Genomic_DNA"/>
</dbReference>
<dbReference type="OrthoDB" id="2822542at2"/>
<dbReference type="Pfam" id="PF03747">
    <property type="entry name" value="ADP_ribosyl_GH"/>
    <property type="match status" value="1"/>
</dbReference>
<dbReference type="InterPro" id="IPR050792">
    <property type="entry name" value="ADP-ribosylglycohydrolase"/>
</dbReference>
<protein>
    <submittedName>
        <fullName evidence="4">ADP-ribosylglycohydrolase</fullName>
    </submittedName>
</protein>
<dbReference type="RefSeq" id="WP_033495689.1">
    <property type="nucleotide sequence ID" value="NZ_JGZI01000007.1"/>
</dbReference>
<evidence type="ECO:0000256" key="3">
    <source>
        <dbReference type="PIRSR" id="PIRSR605502-1"/>
    </source>
</evidence>
<dbReference type="InterPro" id="IPR036705">
    <property type="entry name" value="Ribosyl_crysJ1_sf"/>
</dbReference>
<keyword evidence="3" id="KW-0460">Magnesium</keyword>
<dbReference type="Proteomes" id="UP000029050">
    <property type="component" value="Unassembled WGS sequence"/>
</dbReference>
<dbReference type="InterPro" id="IPR005502">
    <property type="entry name" value="Ribosyl_crysJ1"/>
</dbReference>
<dbReference type="eggNOG" id="COG1397">
    <property type="taxonomic scope" value="Bacteria"/>
</dbReference>
<gene>
    <name evidence="4" type="ORF">BPSY_0451</name>
</gene>
<dbReference type="STRING" id="218140.BPSY_0451"/>
<evidence type="ECO:0000313" key="5">
    <source>
        <dbReference type="Proteomes" id="UP000029050"/>
    </source>
</evidence>
<dbReference type="GeneID" id="98299657"/>
<name>A0A087CJA5_9BIFI</name>
<evidence type="ECO:0000313" key="4">
    <source>
        <dbReference type="EMBL" id="KFI83355.1"/>
    </source>
</evidence>
<keyword evidence="5" id="KW-1185">Reference proteome</keyword>
<sequence>MKTTADRVLDTLLSIAYGDAMGMPTENLTKEQIEKRYGEITTFEPSPDDLGTFIRHLDAGTVTDDTENAVFLCDMLIESGGKVEAEIFVRYLIDWLDHDEKSAVVAGPSTKRAVEEIKNGTPLSESGIWGTTNGAAMKIAPIGLISSCDDMERLVSNVSAICLPTHNTQIAIQGASVVAAAVSYLFANDDVDWDEYYDVIARSASIASRYGNKLPTPDILKRIEYGRGIAGIPDEEEFRNELYYFLGTGLDTIQTVPAAISMVYRYRGNTRQCVRTCAGIGGDTDTLGAICGGICGGYDCNLGEDEIAVLRKANTIDFDRVAREMAPLVDQARH</sequence>
<dbReference type="SUPFAM" id="SSF101478">
    <property type="entry name" value="ADP-ribosylglycohydrolase"/>
    <property type="match status" value="1"/>
</dbReference>
<dbReference type="Gene3D" id="1.10.4080.10">
    <property type="entry name" value="ADP-ribosylation/Crystallin J1"/>
    <property type="match status" value="1"/>
</dbReference>
<feature type="binding site" evidence="3">
    <location>
        <position position="283"/>
    </location>
    <ligand>
        <name>Mg(2+)</name>
        <dbReference type="ChEBI" id="CHEBI:18420"/>
        <label>1</label>
    </ligand>
</feature>
<feature type="binding site" evidence="3">
    <location>
        <position position="285"/>
    </location>
    <ligand>
        <name>Mg(2+)</name>
        <dbReference type="ChEBI" id="CHEBI:18420"/>
        <label>1</label>
    </ligand>
</feature>
<comment type="cofactor">
    <cofactor evidence="3">
        <name>Mg(2+)</name>
        <dbReference type="ChEBI" id="CHEBI:18420"/>
    </cofactor>
    <text evidence="3">Binds 2 magnesium ions per subunit.</text>
</comment>
<dbReference type="AlphaFoldDB" id="A0A087CJA5"/>
<keyword evidence="2 4" id="KW-0378">Hydrolase</keyword>
<dbReference type="PANTHER" id="PTHR16222">
    <property type="entry name" value="ADP-RIBOSYLGLYCOHYDROLASE"/>
    <property type="match status" value="1"/>
</dbReference>